<dbReference type="PATRIC" id="fig|702453.3.peg.460"/>
<proteinExistence type="predicted"/>
<reference evidence="2" key="1">
    <citation type="journal article" date="2010" name="Microbiol. Resour. Announc.">
        <title>Comparative genomics of the bacterial genus Listeria: Genome evolution is characterized by limited gene acquisition and limited gene loss.</title>
        <authorList>
            <person name="den Bakker H.C."/>
            <person name="Cummings C.A."/>
            <person name="Ferreira V."/>
            <person name="Vatta P."/>
            <person name="Orsi R.H."/>
            <person name="Degoricija L."/>
            <person name="Barker M."/>
            <person name="Petrauskene O."/>
            <person name="Furtado M.R."/>
            <person name="Wiedmann M."/>
        </authorList>
    </citation>
    <scope>NUCLEOTIDE SEQUENCE [LARGE SCALE GENOMIC DNA]</scope>
    <source>
        <strain evidence="2">FSL N1-067</strain>
    </source>
</reference>
<evidence type="ECO:0000313" key="2">
    <source>
        <dbReference type="EMBL" id="EFS01217.1"/>
    </source>
</evidence>
<dbReference type="AlphaFoldDB" id="E3ZMD1"/>
<feature type="transmembrane region" description="Helical" evidence="1">
    <location>
        <begin position="6"/>
        <end position="26"/>
    </location>
</feature>
<evidence type="ECO:0000256" key="1">
    <source>
        <dbReference type="SAM" id="Phobius"/>
    </source>
</evidence>
<dbReference type="Proteomes" id="UP000004302">
    <property type="component" value="Chromosome"/>
</dbReference>
<sequence>MNFNYFIKTGITGLILLFIVQCLQFLRGLSIHSGLMDRSIDNNPFNTSLVINPIIFS</sequence>
<protein>
    <submittedName>
        <fullName evidence="2">Uncharacterized protein</fullName>
    </submittedName>
</protein>
<keyword evidence="1" id="KW-0812">Transmembrane</keyword>
<name>E3ZMD1_LISSE</name>
<keyword evidence="1" id="KW-1133">Transmembrane helix</keyword>
<keyword evidence="1" id="KW-0472">Membrane</keyword>
<comment type="caution">
    <text evidence="2">The sequence shown here is derived from an EMBL/GenBank/DDBJ whole genome shotgun (WGS) entry which is preliminary data.</text>
</comment>
<accession>E3ZMD1</accession>
<dbReference type="EMBL" id="ADXJ01000227">
    <property type="protein sequence ID" value="EFS01217.1"/>
    <property type="molecule type" value="Genomic_DNA"/>
</dbReference>
<dbReference type="HOGENOM" id="CLU_198250_0_0_9"/>
<organism evidence="2">
    <name type="scientific">Listeria seeligeri FSL N1-067</name>
    <dbReference type="NCBI Taxonomy" id="702453"/>
    <lineage>
        <taxon>Bacteria</taxon>
        <taxon>Bacillati</taxon>
        <taxon>Bacillota</taxon>
        <taxon>Bacilli</taxon>
        <taxon>Bacillales</taxon>
        <taxon>Listeriaceae</taxon>
        <taxon>Listeria</taxon>
    </lineage>
</organism>
<gene>
    <name evidence="2" type="ORF">NT03LS_0582</name>
</gene>